<evidence type="ECO:0000313" key="1">
    <source>
        <dbReference type="EMBL" id="MCF7545254.1"/>
    </source>
</evidence>
<dbReference type="RefSeq" id="WP_237254564.1">
    <property type="nucleotide sequence ID" value="NZ_JAKJXH010000035.1"/>
</dbReference>
<keyword evidence="1" id="KW-0808">Transferase</keyword>
<evidence type="ECO:0000313" key="2">
    <source>
        <dbReference type="Proteomes" id="UP001162905"/>
    </source>
</evidence>
<dbReference type="InterPro" id="IPR029063">
    <property type="entry name" value="SAM-dependent_MTases_sf"/>
</dbReference>
<keyword evidence="2" id="KW-1185">Reference proteome</keyword>
<reference evidence="1" key="1">
    <citation type="submission" date="2022-01" db="EMBL/GenBank/DDBJ databases">
        <title>Pseudomonas sp. nov. isolated from Antarctic regolith.</title>
        <authorList>
            <person name="Novakova D."/>
            <person name="Sedlar K."/>
        </authorList>
    </citation>
    <scope>NUCLEOTIDE SEQUENCE</scope>
    <source>
        <strain evidence="1">P2647</strain>
    </source>
</reference>
<name>A0ABS9IDE0_9PSED</name>
<dbReference type="EMBL" id="JAKJXH010000035">
    <property type="protein sequence ID" value="MCF7545254.1"/>
    <property type="molecule type" value="Genomic_DNA"/>
</dbReference>
<organism evidence="1 2">
    <name type="scientific">Pseudomonas petrae</name>
    <dbReference type="NCBI Taxonomy" id="2912190"/>
    <lineage>
        <taxon>Bacteria</taxon>
        <taxon>Pseudomonadati</taxon>
        <taxon>Pseudomonadota</taxon>
        <taxon>Gammaproteobacteria</taxon>
        <taxon>Pseudomonadales</taxon>
        <taxon>Pseudomonadaceae</taxon>
        <taxon>Pseudomonas</taxon>
    </lineage>
</organism>
<dbReference type="Gene3D" id="3.40.50.150">
    <property type="entry name" value="Vaccinia Virus protein VP39"/>
    <property type="match status" value="1"/>
</dbReference>
<gene>
    <name evidence="1" type="ORF">L4G47_23955</name>
</gene>
<proteinExistence type="predicted"/>
<protein>
    <submittedName>
        <fullName evidence="1">Class I SAM-dependent methyltransferase</fullName>
    </submittedName>
</protein>
<sequence length="257" mass="28926">MPSSPTLSELYNQHSGLVSDKWDSYLSVYERSLAKYVRSPIQLLEIGVQNGGSLEIWSHYFSNARAIVGCDINRACAGLNYDNPKTHVVIGDIKMPETLSAIMKHAESFEIIIDDGSHTSQDIIKTFAQMFPHLNNDGVYIVEDLHCSYWKQFEGGLFSPHSSMSFFKALTDILNFEHWGLPNSRLSILEPFKTPPELTEAHLAQIHSVEFVNSMCIITKKEPSCNILGRRRVSGEVEQISPVKQVNNTYNKAPPQP</sequence>
<dbReference type="GO" id="GO:0032259">
    <property type="term" value="P:methylation"/>
    <property type="evidence" value="ECO:0007669"/>
    <property type="project" value="UniProtKB-KW"/>
</dbReference>
<dbReference type="GO" id="GO:0008168">
    <property type="term" value="F:methyltransferase activity"/>
    <property type="evidence" value="ECO:0007669"/>
    <property type="project" value="UniProtKB-KW"/>
</dbReference>
<comment type="caution">
    <text evidence="1">The sequence shown here is derived from an EMBL/GenBank/DDBJ whole genome shotgun (WGS) entry which is preliminary data.</text>
</comment>
<dbReference type="SUPFAM" id="SSF53335">
    <property type="entry name" value="S-adenosyl-L-methionine-dependent methyltransferases"/>
    <property type="match status" value="1"/>
</dbReference>
<accession>A0ABS9IDE0</accession>
<keyword evidence="1" id="KW-0489">Methyltransferase</keyword>
<dbReference type="Proteomes" id="UP001162905">
    <property type="component" value="Unassembled WGS sequence"/>
</dbReference>